<keyword evidence="3" id="KW-1185">Reference proteome</keyword>
<dbReference type="Proteomes" id="UP000198402">
    <property type="component" value="Unassembled WGS sequence"/>
</dbReference>
<evidence type="ECO:0000313" key="2">
    <source>
        <dbReference type="EMBL" id="GAX01119.1"/>
    </source>
</evidence>
<name>A0A1Z5IHG2_9LACO</name>
<feature type="signal peptide" evidence="1">
    <location>
        <begin position="1"/>
        <end position="23"/>
    </location>
</feature>
<feature type="chain" id="PRO_5039565194" evidence="1">
    <location>
        <begin position="24"/>
        <end position="129"/>
    </location>
</feature>
<evidence type="ECO:0000313" key="3">
    <source>
        <dbReference type="Proteomes" id="UP000198402"/>
    </source>
</evidence>
<dbReference type="STRING" id="1302250.GCA_001313225_03311"/>
<dbReference type="EMBL" id="BCMG01000005">
    <property type="protein sequence ID" value="GAX01119.1"/>
    <property type="molecule type" value="Genomic_DNA"/>
</dbReference>
<protein>
    <submittedName>
        <fullName evidence="2">Uncharacterized protein</fullName>
    </submittedName>
</protein>
<dbReference type="OrthoDB" id="2327222at2"/>
<evidence type="ECO:0000256" key="1">
    <source>
        <dbReference type="SAM" id="SignalP"/>
    </source>
</evidence>
<dbReference type="AlphaFoldDB" id="A0A1Z5IHG2"/>
<keyword evidence="1" id="KW-0732">Signal</keyword>
<comment type="caution">
    <text evidence="2">The sequence shown here is derived from an EMBL/GenBank/DDBJ whole genome shotgun (WGS) entry which is preliminary data.</text>
</comment>
<reference evidence="2 3" key="1">
    <citation type="submission" date="2015-11" db="EMBL/GenBank/DDBJ databases">
        <title>Draft genome sequences of new species of the genus Lactobacillus isolated from orchardgrass silage.</title>
        <authorList>
            <person name="Tohno M."/>
            <person name="Tanizawa Y."/>
            <person name="Arita M."/>
        </authorList>
    </citation>
    <scope>NUCLEOTIDE SEQUENCE [LARGE SCALE GENOMIC DNA]</scope>
    <source>
        <strain evidence="2 3">IWT126</strain>
    </source>
</reference>
<organism evidence="2 3">
    <name type="scientific">Secundilactobacillus silagei JCM 19001</name>
    <dbReference type="NCBI Taxonomy" id="1302250"/>
    <lineage>
        <taxon>Bacteria</taxon>
        <taxon>Bacillati</taxon>
        <taxon>Bacillota</taxon>
        <taxon>Bacilli</taxon>
        <taxon>Lactobacillales</taxon>
        <taxon>Lactobacillaceae</taxon>
        <taxon>Secundilactobacillus</taxon>
    </lineage>
</organism>
<dbReference type="RefSeq" id="WP_133286337.1">
    <property type="nucleotide sequence ID" value="NZ_BBFL01000020.1"/>
</dbReference>
<gene>
    <name evidence="2" type="ORF">IWT126_01144</name>
</gene>
<sequence>MKLRKYVLLGAAGLVLGTGIPFAQSTAGASTYHSIPSSMRGYYISSSNQAMWLRKHTITDAIPQGDADSFHISRINHNGHHYTIHASVYMGNTVHVTYRLNRYAKNKFSYRGRYFHKVSKSHYYYYVNH</sequence>
<accession>A0A1Z5IHG2</accession>
<proteinExistence type="predicted"/>